<evidence type="ECO:0000313" key="2">
    <source>
        <dbReference type="EMBL" id="GIE95932.1"/>
    </source>
</evidence>
<protein>
    <submittedName>
        <fullName evidence="2">Epimerase</fullName>
    </submittedName>
</protein>
<reference evidence="2" key="1">
    <citation type="submission" date="2021-01" db="EMBL/GenBank/DDBJ databases">
        <title>Whole genome shotgun sequence of Actinoplanes rishiriensis NBRC 108556.</title>
        <authorList>
            <person name="Komaki H."/>
            <person name="Tamura T."/>
        </authorList>
    </citation>
    <scope>NUCLEOTIDE SEQUENCE</scope>
    <source>
        <strain evidence="2">NBRC 108556</strain>
    </source>
</reference>
<gene>
    <name evidence="2" type="ORF">Ari01nite_33970</name>
</gene>
<dbReference type="InterPro" id="IPR050312">
    <property type="entry name" value="IolE/XylAMocC-like"/>
</dbReference>
<name>A0A919N136_9ACTN</name>
<comment type="caution">
    <text evidence="2">The sequence shown here is derived from an EMBL/GenBank/DDBJ whole genome shotgun (WGS) entry which is preliminary data.</text>
</comment>
<dbReference type="Pfam" id="PF01261">
    <property type="entry name" value="AP_endonuc_2"/>
    <property type="match status" value="1"/>
</dbReference>
<dbReference type="AlphaFoldDB" id="A0A919N136"/>
<organism evidence="2 3">
    <name type="scientific">Paractinoplanes rishiriensis</name>
    <dbReference type="NCBI Taxonomy" id="1050105"/>
    <lineage>
        <taxon>Bacteria</taxon>
        <taxon>Bacillati</taxon>
        <taxon>Actinomycetota</taxon>
        <taxon>Actinomycetes</taxon>
        <taxon>Micromonosporales</taxon>
        <taxon>Micromonosporaceae</taxon>
        <taxon>Paractinoplanes</taxon>
    </lineage>
</organism>
<evidence type="ECO:0000313" key="3">
    <source>
        <dbReference type="Proteomes" id="UP000636960"/>
    </source>
</evidence>
<dbReference type="SUPFAM" id="SSF51658">
    <property type="entry name" value="Xylose isomerase-like"/>
    <property type="match status" value="1"/>
</dbReference>
<dbReference type="Gene3D" id="3.20.20.150">
    <property type="entry name" value="Divalent-metal-dependent TIM barrel enzymes"/>
    <property type="match status" value="1"/>
</dbReference>
<keyword evidence="3" id="KW-1185">Reference proteome</keyword>
<dbReference type="InterPro" id="IPR036237">
    <property type="entry name" value="Xyl_isomerase-like_sf"/>
</dbReference>
<dbReference type="PANTHER" id="PTHR12110">
    <property type="entry name" value="HYDROXYPYRUVATE ISOMERASE"/>
    <property type="match status" value="1"/>
</dbReference>
<evidence type="ECO:0000259" key="1">
    <source>
        <dbReference type="Pfam" id="PF01261"/>
    </source>
</evidence>
<dbReference type="Proteomes" id="UP000636960">
    <property type="component" value="Unassembled WGS sequence"/>
</dbReference>
<dbReference type="InterPro" id="IPR013022">
    <property type="entry name" value="Xyl_isomerase-like_TIM-brl"/>
</dbReference>
<accession>A0A919N136</accession>
<sequence>MKDMTAEGGFRYSYNSLVYAGEDLAVSVDRVARFGYDAIEVVGEPEQIDAKRVAKLTQDAGIGVSSICSIYTPERDLIHPDPDARNTAIQYVKDLVDFAATMECPTVVVHPTANMKIKALADPAQEWQWAVESIRNAGEYAAPRGVSFSLECWNRFESYFLNRLEQARRLWAETGLTNGGVQGDTFHMNIEEASLADAYRDSAGVLQHVHFADSDRTAPGGAHIDFVPIVDALVEIGYDKYISFELLPALADPFSGGRHEEFFDRYTERAIRVIRAMEDLVRTRRTLGGKG</sequence>
<dbReference type="EMBL" id="BOMV01000039">
    <property type="protein sequence ID" value="GIE95932.1"/>
    <property type="molecule type" value="Genomic_DNA"/>
</dbReference>
<feature type="domain" description="Xylose isomerase-like TIM barrel" evidence="1">
    <location>
        <begin position="28"/>
        <end position="246"/>
    </location>
</feature>
<proteinExistence type="predicted"/>